<evidence type="ECO:0000256" key="3">
    <source>
        <dbReference type="PROSITE-ProRule" id="PRU00023"/>
    </source>
</evidence>
<dbReference type="SMART" id="SM00248">
    <property type="entry name" value="ANK"/>
    <property type="match status" value="3"/>
</dbReference>
<feature type="region of interest" description="Disordered" evidence="4">
    <location>
        <begin position="141"/>
        <end position="160"/>
    </location>
</feature>
<feature type="repeat" description="ANK" evidence="3">
    <location>
        <begin position="79"/>
        <end position="111"/>
    </location>
</feature>
<dbReference type="PANTHER" id="PTHR46680">
    <property type="entry name" value="NF-KAPPA-B INHIBITOR ALPHA"/>
    <property type="match status" value="1"/>
</dbReference>
<dbReference type="InterPro" id="IPR002110">
    <property type="entry name" value="Ankyrin_rpt"/>
</dbReference>
<dbReference type="PANTHER" id="PTHR46680:SF3">
    <property type="entry name" value="NF-KAPPA-B INHIBITOR CACTUS"/>
    <property type="match status" value="1"/>
</dbReference>
<evidence type="ECO:0000256" key="2">
    <source>
        <dbReference type="ARBA" id="ARBA00023043"/>
    </source>
</evidence>
<evidence type="ECO:0000256" key="4">
    <source>
        <dbReference type="SAM" id="MobiDB-lite"/>
    </source>
</evidence>
<dbReference type="EMBL" id="CAUWAG010000006">
    <property type="protein sequence ID" value="CAJ2504151.1"/>
    <property type="molecule type" value="Genomic_DNA"/>
</dbReference>
<proteinExistence type="predicted"/>
<dbReference type="InterPro" id="IPR036770">
    <property type="entry name" value="Ankyrin_rpt-contain_sf"/>
</dbReference>
<dbReference type="InterPro" id="IPR051070">
    <property type="entry name" value="NF-kappa-B_inhibitor"/>
</dbReference>
<keyword evidence="2 3" id="KW-0040">ANK repeat</keyword>
<dbReference type="GO" id="GO:0051059">
    <property type="term" value="F:NF-kappaB binding"/>
    <property type="evidence" value="ECO:0007669"/>
    <property type="project" value="TreeGrafter"/>
</dbReference>
<sequence>MQPPMATTSLISLDVLEFIENDVFRVDDRPNRDQNLRKLIGEKNSAGDTPCHLAVAAGQFITAGYLINHGAPLSVTNHAGWTLLHAAVRAEKLVIALWLVQKGLDTNAQTVKGSTALDLAAKDDCEAFTGLLMTKEFFEPSEPQGGYDWEQIKEDDEYFE</sequence>
<dbReference type="Gene3D" id="1.25.40.20">
    <property type="entry name" value="Ankyrin repeat-containing domain"/>
    <property type="match status" value="2"/>
</dbReference>
<organism evidence="5 6">
    <name type="scientific">Anthostomella pinea</name>
    <dbReference type="NCBI Taxonomy" id="933095"/>
    <lineage>
        <taxon>Eukaryota</taxon>
        <taxon>Fungi</taxon>
        <taxon>Dikarya</taxon>
        <taxon>Ascomycota</taxon>
        <taxon>Pezizomycotina</taxon>
        <taxon>Sordariomycetes</taxon>
        <taxon>Xylariomycetidae</taxon>
        <taxon>Xylariales</taxon>
        <taxon>Xylariaceae</taxon>
        <taxon>Anthostomella</taxon>
    </lineage>
</organism>
<dbReference type="GO" id="GO:0071356">
    <property type="term" value="P:cellular response to tumor necrosis factor"/>
    <property type="evidence" value="ECO:0007669"/>
    <property type="project" value="TreeGrafter"/>
</dbReference>
<dbReference type="SUPFAM" id="SSF48403">
    <property type="entry name" value="Ankyrin repeat"/>
    <property type="match status" value="1"/>
</dbReference>
<keyword evidence="6" id="KW-1185">Reference proteome</keyword>
<evidence type="ECO:0000256" key="1">
    <source>
        <dbReference type="ARBA" id="ARBA00022737"/>
    </source>
</evidence>
<dbReference type="PROSITE" id="PS50088">
    <property type="entry name" value="ANK_REPEAT"/>
    <property type="match status" value="2"/>
</dbReference>
<accession>A0AAI8VGK1</accession>
<dbReference type="AlphaFoldDB" id="A0AAI8VGK1"/>
<name>A0AAI8VGK1_9PEZI</name>
<protein>
    <submittedName>
        <fullName evidence="5">Uu.00g115450.m01.CDS01</fullName>
    </submittedName>
</protein>
<feature type="repeat" description="ANK" evidence="3">
    <location>
        <begin position="46"/>
        <end position="78"/>
    </location>
</feature>
<gene>
    <name evidence="5" type="ORF">KHLLAP_LOCUS4619</name>
</gene>
<dbReference type="Proteomes" id="UP001295740">
    <property type="component" value="Unassembled WGS sequence"/>
</dbReference>
<dbReference type="GO" id="GO:0005829">
    <property type="term" value="C:cytosol"/>
    <property type="evidence" value="ECO:0007669"/>
    <property type="project" value="TreeGrafter"/>
</dbReference>
<dbReference type="Pfam" id="PF12796">
    <property type="entry name" value="Ank_2"/>
    <property type="match status" value="1"/>
</dbReference>
<evidence type="ECO:0000313" key="5">
    <source>
        <dbReference type="EMBL" id="CAJ2504151.1"/>
    </source>
</evidence>
<reference evidence="5" key="1">
    <citation type="submission" date="2023-10" db="EMBL/GenBank/DDBJ databases">
        <authorList>
            <person name="Hackl T."/>
        </authorList>
    </citation>
    <scope>NUCLEOTIDE SEQUENCE</scope>
</reference>
<evidence type="ECO:0000313" key="6">
    <source>
        <dbReference type="Proteomes" id="UP001295740"/>
    </source>
</evidence>
<comment type="caution">
    <text evidence="5">The sequence shown here is derived from an EMBL/GenBank/DDBJ whole genome shotgun (WGS) entry which is preliminary data.</text>
</comment>
<keyword evidence="1" id="KW-0677">Repeat</keyword>
<dbReference type="PROSITE" id="PS50297">
    <property type="entry name" value="ANK_REP_REGION"/>
    <property type="match status" value="1"/>
</dbReference>